<protein>
    <submittedName>
        <fullName evidence="4">L domain-like protein</fullName>
    </submittedName>
</protein>
<gene>
    <name evidence="4" type="ORF">ASCRUDRAFT_78086</name>
</gene>
<keyword evidence="2" id="KW-0677">Repeat</keyword>
<dbReference type="GeneID" id="30967765"/>
<dbReference type="InParanoid" id="A0A1D2V9I3"/>
<dbReference type="InterPro" id="IPR032675">
    <property type="entry name" value="LRR_dom_sf"/>
</dbReference>
<dbReference type="AlphaFoldDB" id="A0A1D2V9I3"/>
<proteinExistence type="predicted"/>
<keyword evidence="5" id="KW-1185">Reference proteome</keyword>
<dbReference type="InterPro" id="IPR055414">
    <property type="entry name" value="LRR_R13L4/SHOC2-like"/>
</dbReference>
<dbReference type="InterPro" id="IPR001611">
    <property type="entry name" value="Leu-rich_rpt"/>
</dbReference>
<dbReference type="RefSeq" id="XP_020044482.1">
    <property type="nucleotide sequence ID" value="XM_020194129.1"/>
</dbReference>
<feature type="domain" description="Disease resistance R13L4/SHOC-2-like LRR" evidence="3">
    <location>
        <begin position="149"/>
        <end position="455"/>
    </location>
</feature>
<name>A0A1D2V9I3_9ASCO</name>
<reference evidence="5" key="1">
    <citation type="submission" date="2016-05" db="EMBL/GenBank/DDBJ databases">
        <title>Comparative genomics of biotechnologically important yeasts.</title>
        <authorList>
            <consortium name="DOE Joint Genome Institute"/>
            <person name="Riley R."/>
            <person name="Haridas S."/>
            <person name="Wolfe K.H."/>
            <person name="Lopes M.R."/>
            <person name="Hittinger C.T."/>
            <person name="Goker M."/>
            <person name="Salamov A."/>
            <person name="Wisecaver J."/>
            <person name="Long T.M."/>
            <person name="Aerts A.L."/>
            <person name="Barry K."/>
            <person name="Choi C."/>
            <person name="Clum A."/>
            <person name="Coughlan A.Y."/>
            <person name="Deshpande S."/>
            <person name="Douglass A.P."/>
            <person name="Hanson S.J."/>
            <person name="Klenk H.-P."/>
            <person name="Labutti K."/>
            <person name="Lapidus A."/>
            <person name="Lindquist E."/>
            <person name="Lipzen A."/>
            <person name="Meier-Kolthoff J.P."/>
            <person name="Ohm R.A."/>
            <person name="Otillar R.P."/>
            <person name="Pangilinan J."/>
            <person name="Peng Y."/>
            <person name="Rokas A."/>
            <person name="Rosa C.A."/>
            <person name="Scheuner C."/>
            <person name="Sibirny A.A."/>
            <person name="Slot J.C."/>
            <person name="Stielow J.B."/>
            <person name="Sun H."/>
            <person name="Kurtzman C.P."/>
            <person name="Blackwell M."/>
            <person name="Grigoriev I.V."/>
            <person name="Jeffries T.W."/>
        </authorList>
    </citation>
    <scope>NUCLEOTIDE SEQUENCE [LARGE SCALE GENOMIC DNA]</scope>
    <source>
        <strain evidence="5">DSM 1968</strain>
    </source>
</reference>
<evidence type="ECO:0000313" key="5">
    <source>
        <dbReference type="Proteomes" id="UP000095038"/>
    </source>
</evidence>
<dbReference type="Proteomes" id="UP000095038">
    <property type="component" value="Unassembled WGS sequence"/>
</dbReference>
<dbReference type="SMART" id="SM00369">
    <property type="entry name" value="LRR_TYP"/>
    <property type="match status" value="8"/>
</dbReference>
<dbReference type="SMART" id="SM00365">
    <property type="entry name" value="LRR_SD22"/>
    <property type="match status" value="10"/>
</dbReference>
<keyword evidence="1" id="KW-0433">Leucine-rich repeat</keyword>
<dbReference type="EMBL" id="KV454494">
    <property type="protein sequence ID" value="ODV58175.1"/>
    <property type="molecule type" value="Genomic_DNA"/>
</dbReference>
<evidence type="ECO:0000256" key="2">
    <source>
        <dbReference type="ARBA" id="ARBA00022737"/>
    </source>
</evidence>
<dbReference type="InterPro" id="IPR003591">
    <property type="entry name" value="Leu-rich_rpt_typical-subtyp"/>
</dbReference>
<dbReference type="InterPro" id="IPR050836">
    <property type="entry name" value="SDS22/Internalin_LRR"/>
</dbReference>
<dbReference type="Pfam" id="PF23598">
    <property type="entry name" value="LRR_14"/>
    <property type="match status" value="1"/>
</dbReference>
<evidence type="ECO:0000313" key="4">
    <source>
        <dbReference type="EMBL" id="ODV58175.1"/>
    </source>
</evidence>
<dbReference type="PROSITE" id="PS51450">
    <property type="entry name" value="LRR"/>
    <property type="match status" value="6"/>
</dbReference>
<evidence type="ECO:0000259" key="3">
    <source>
        <dbReference type="Pfam" id="PF23598"/>
    </source>
</evidence>
<dbReference type="Gene3D" id="3.80.10.10">
    <property type="entry name" value="Ribonuclease Inhibitor"/>
    <property type="match status" value="3"/>
</dbReference>
<dbReference type="PANTHER" id="PTHR46652:SF3">
    <property type="entry name" value="LEUCINE-RICH REPEAT-CONTAINING PROTEIN 9"/>
    <property type="match status" value="1"/>
</dbReference>
<dbReference type="SUPFAM" id="SSF52058">
    <property type="entry name" value="L domain-like"/>
    <property type="match status" value="3"/>
</dbReference>
<organism evidence="4 5">
    <name type="scientific">Ascoidea rubescens DSM 1968</name>
    <dbReference type="NCBI Taxonomy" id="1344418"/>
    <lineage>
        <taxon>Eukaryota</taxon>
        <taxon>Fungi</taxon>
        <taxon>Dikarya</taxon>
        <taxon>Ascomycota</taxon>
        <taxon>Saccharomycotina</taxon>
        <taxon>Saccharomycetes</taxon>
        <taxon>Ascoideaceae</taxon>
        <taxon>Ascoidea</taxon>
    </lineage>
</organism>
<evidence type="ECO:0000256" key="1">
    <source>
        <dbReference type="ARBA" id="ARBA00022614"/>
    </source>
</evidence>
<dbReference type="OrthoDB" id="676979at2759"/>
<dbReference type="STRING" id="1344418.A0A1D2V9I3"/>
<sequence>MFGDRFIQYTHSLIINLDLILMDMNINIAPVFYIFMAKQNLKSASFIFFEETSKLDLDSKEIQTYCTTLWVINNLVKSLLVSNTESLINLTIDFNDFPNFEYDLSFLKLLNRCCHLKKLKVLFPTRNISTDTIFFLKQNNIEFSLTLSSFKLFNSQKISHCLNTFTNLKRLILFDCQIFRIDNFSSLINLEYLSLAHNYIYEIDPNIFFPKLKVLDLKYNNLCSIPKILFLSNLKYLDVSYNYISDIQDLSNLRKLQEFKAHNNLISDVQSLNNLTNLKTLFLANNEIVDISPLSRLVNLVSLELSFNSITKALIFNNFKSLQFLLLCDNEINKFHISDDSQLLSLTQLNLANNKLSTLKNIDKLINLKGLVVSSNKLTELSDGILNLKELTSLYLTDNEIKGCFTIKNGYFNKLKFFEINNNLISNIKIENNSLQNVISLSLTHNQLQKIEFINNEESIFNSFLPRIENLKLNNNQIESMEWLKDIAFNSRLKFVNLSGNKIKTIEKLNNLQYLHIFNLAQNKINNYTNLSFYSQVQDLILKAKY</sequence>
<accession>A0A1D2V9I3</accession>
<dbReference type="PANTHER" id="PTHR46652">
    <property type="entry name" value="LEUCINE-RICH REPEAT AND IQ DOMAIN-CONTAINING PROTEIN 1-RELATED"/>
    <property type="match status" value="1"/>
</dbReference>